<evidence type="ECO:0000256" key="4">
    <source>
        <dbReference type="ARBA" id="ARBA00022777"/>
    </source>
</evidence>
<keyword evidence="5" id="KW-0902">Two-component regulatory system</keyword>
<dbReference type="PANTHER" id="PTHR43547:SF2">
    <property type="entry name" value="HYBRID SIGNAL TRANSDUCTION HISTIDINE KINASE C"/>
    <property type="match status" value="1"/>
</dbReference>
<organism evidence="9 10">
    <name type="scientific">Pseudanabaena yagii GIHE-NHR1</name>
    <dbReference type="NCBI Taxonomy" id="2722753"/>
    <lineage>
        <taxon>Bacteria</taxon>
        <taxon>Bacillati</taxon>
        <taxon>Cyanobacteriota</taxon>
        <taxon>Cyanophyceae</taxon>
        <taxon>Pseudanabaenales</taxon>
        <taxon>Pseudanabaenaceae</taxon>
        <taxon>Pseudanabaena</taxon>
        <taxon>Pseudanabaena yagii</taxon>
    </lineage>
</organism>
<evidence type="ECO:0000313" key="9">
    <source>
        <dbReference type="EMBL" id="NMF59471.1"/>
    </source>
</evidence>
<dbReference type="SUPFAM" id="SSF55874">
    <property type="entry name" value="ATPase domain of HSP90 chaperone/DNA topoisomerase II/histidine kinase"/>
    <property type="match status" value="1"/>
</dbReference>
<dbReference type="InterPro" id="IPR003594">
    <property type="entry name" value="HATPase_dom"/>
</dbReference>
<reference evidence="9 10" key="1">
    <citation type="submission" date="2020-03" db="EMBL/GenBank/DDBJ databases">
        <title>Draft Genome Sequence of 2-Methylisoborneol Producing Pseudanabaena yagii Strain GIHE-NHR1 Isolated from North Han River in South Korea.</title>
        <authorList>
            <person name="Jeong J."/>
        </authorList>
    </citation>
    <scope>NUCLEOTIDE SEQUENCE [LARGE SCALE GENOMIC DNA]</scope>
    <source>
        <strain evidence="9 10">GIHE-NHR1</strain>
    </source>
</reference>
<evidence type="ECO:0000256" key="6">
    <source>
        <dbReference type="PROSITE-ProRule" id="PRU00169"/>
    </source>
</evidence>
<dbReference type="Pfam" id="PF00072">
    <property type="entry name" value="Response_reg"/>
    <property type="match status" value="1"/>
</dbReference>
<dbReference type="Gene3D" id="3.30.565.10">
    <property type="entry name" value="Histidine kinase-like ATPase, C-terminal domain"/>
    <property type="match status" value="1"/>
</dbReference>
<dbReference type="InterPro" id="IPR004358">
    <property type="entry name" value="Sig_transdc_His_kin-like_C"/>
</dbReference>
<dbReference type="SUPFAM" id="SSF52172">
    <property type="entry name" value="CheY-like"/>
    <property type="match status" value="1"/>
</dbReference>
<dbReference type="PANTHER" id="PTHR43547">
    <property type="entry name" value="TWO-COMPONENT HISTIDINE KINASE"/>
    <property type="match status" value="1"/>
</dbReference>
<dbReference type="InterPro" id="IPR005467">
    <property type="entry name" value="His_kinase_dom"/>
</dbReference>
<evidence type="ECO:0000313" key="10">
    <source>
        <dbReference type="Proteomes" id="UP000738376"/>
    </source>
</evidence>
<keyword evidence="10" id="KW-1185">Reference proteome</keyword>
<accession>A0ABX1LWV5</accession>
<comment type="caution">
    <text evidence="9">The sequence shown here is derived from an EMBL/GenBank/DDBJ whole genome shotgun (WGS) entry which is preliminary data.</text>
</comment>
<dbReference type="EC" id="2.7.13.3" evidence="2"/>
<dbReference type="CDD" id="cd17538">
    <property type="entry name" value="REC_D1_PleD-like"/>
    <property type="match status" value="1"/>
</dbReference>
<dbReference type="PRINTS" id="PR00344">
    <property type="entry name" value="BCTRLSENSOR"/>
</dbReference>
<name>A0ABX1LWV5_9CYAN</name>
<dbReference type="SMART" id="SM00388">
    <property type="entry name" value="HisKA"/>
    <property type="match status" value="1"/>
</dbReference>
<dbReference type="SMART" id="SM00448">
    <property type="entry name" value="REC"/>
    <property type="match status" value="1"/>
</dbReference>
<keyword evidence="4" id="KW-0808">Transferase</keyword>
<keyword evidence="3 6" id="KW-0597">Phosphoprotein</keyword>
<evidence type="ECO:0000256" key="3">
    <source>
        <dbReference type="ARBA" id="ARBA00022553"/>
    </source>
</evidence>
<proteinExistence type="predicted"/>
<dbReference type="Gene3D" id="3.40.50.2300">
    <property type="match status" value="1"/>
</dbReference>
<dbReference type="Gene3D" id="1.10.287.130">
    <property type="match status" value="1"/>
</dbReference>
<dbReference type="Proteomes" id="UP000738376">
    <property type="component" value="Unassembled WGS sequence"/>
</dbReference>
<evidence type="ECO:0000256" key="1">
    <source>
        <dbReference type="ARBA" id="ARBA00000085"/>
    </source>
</evidence>
<dbReference type="PROSITE" id="PS50109">
    <property type="entry name" value="HIS_KIN"/>
    <property type="match status" value="1"/>
</dbReference>
<evidence type="ECO:0000256" key="5">
    <source>
        <dbReference type="ARBA" id="ARBA00023012"/>
    </source>
</evidence>
<dbReference type="InterPro" id="IPR011006">
    <property type="entry name" value="CheY-like_superfamily"/>
</dbReference>
<feature type="domain" description="Response regulatory" evidence="8">
    <location>
        <begin position="6"/>
        <end position="122"/>
    </location>
</feature>
<dbReference type="CDD" id="cd00075">
    <property type="entry name" value="HATPase"/>
    <property type="match status" value="1"/>
</dbReference>
<evidence type="ECO:0000259" key="8">
    <source>
        <dbReference type="PROSITE" id="PS50110"/>
    </source>
</evidence>
<feature type="domain" description="Histidine kinase" evidence="7">
    <location>
        <begin position="144"/>
        <end position="364"/>
    </location>
</feature>
<protein>
    <recommendedName>
        <fullName evidence="2">histidine kinase</fullName>
        <ecNumber evidence="2">2.7.13.3</ecNumber>
    </recommendedName>
</protein>
<evidence type="ECO:0000259" key="7">
    <source>
        <dbReference type="PROSITE" id="PS50109"/>
    </source>
</evidence>
<dbReference type="SUPFAM" id="SSF47384">
    <property type="entry name" value="Homodimeric domain of signal transducing histidine kinase"/>
    <property type="match status" value="1"/>
</dbReference>
<keyword evidence="4" id="KW-0418">Kinase</keyword>
<gene>
    <name evidence="9" type="ORF">HC246_15955</name>
</gene>
<evidence type="ECO:0000256" key="2">
    <source>
        <dbReference type="ARBA" id="ARBA00012438"/>
    </source>
</evidence>
<dbReference type="InterPro" id="IPR001789">
    <property type="entry name" value="Sig_transdc_resp-reg_receiver"/>
</dbReference>
<dbReference type="CDD" id="cd00082">
    <property type="entry name" value="HisKA"/>
    <property type="match status" value="1"/>
</dbReference>
<dbReference type="Pfam" id="PF00512">
    <property type="entry name" value="HisKA"/>
    <property type="match status" value="1"/>
</dbReference>
<dbReference type="Pfam" id="PF02518">
    <property type="entry name" value="HATPase_c"/>
    <property type="match status" value="1"/>
</dbReference>
<dbReference type="InterPro" id="IPR036097">
    <property type="entry name" value="HisK_dim/P_sf"/>
</dbReference>
<dbReference type="SMART" id="SM00387">
    <property type="entry name" value="HATPase_c"/>
    <property type="match status" value="1"/>
</dbReference>
<sequence>MGNQPVVLVIDDEPANFDVIEILLFKEGYELYYKDNGAEALDSILEIKPDIILLDVMMPDMDGIEVCQHLKKNPKFQHIPIIIVTALSDKEDLARCLDAGADDFISKPINSMELRARVRSMLRIKSQYDRIQDTMHLREEMVQTIVHDLRNPLIGIMLGCDSLKSLDMPDRAQKRLDQIGKTIEQMRLLIDDILTIGRIESKKLFLNLSKVDIIAMAKSVIDDFEPLTLSKQITVLGKFPQEPAYISADKNLIRRVLDNLMDNAIKFSPQQSFIILQIDCLPKNPDRPDLIKIQVIDSGIGISPEQKQVIFEKYEVGNIVTGVAQIGLGLSFCKMTVEAHQGEISATNNQSKGATFTILLNRAEPDE</sequence>
<dbReference type="EMBL" id="JAAVJL010000001">
    <property type="protein sequence ID" value="NMF59471.1"/>
    <property type="molecule type" value="Genomic_DNA"/>
</dbReference>
<feature type="modified residue" description="4-aspartylphosphate" evidence="6">
    <location>
        <position position="55"/>
    </location>
</feature>
<dbReference type="PROSITE" id="PS50110">
    <property type="entry name" value="RESPONSE_REGULATORY"/>
    <property type="match status" value="1"/>
</dbReference>
<dbReference type="InterPro" id="IPR003661">
    <property type="entry name" value="HisK_dim/P_dom"/>
</dbReference>
<dbReference type="InterPro" id="IPR036890">
    <property type="entry name" value="HATPase_C_sf"/>
</dbReference>
<comment type="catalytic activity">
    <reaction evidence="1">
        <text>ATP + protein L-histidine = ADP + protein N-phospho-L-histidine.</text>
        <dbReference type="EC" id="2.7.13.3"/>
    </reaction>
</comment>